<dbReference type="GO" id="GO:0043138">
    <property type="term" value="F:3'-5' DNA helicase activity"/>
    <property type="evidence" value="ECO:0007669"/>
    <property type="project" value="TreeGrafter"/>
</dbReference>
<dbReference type="SMART" id="SM00350">
    <property type="entry name" value="MCM"/>
    <property type="match status" value="1"/>
</dbReference>
<keyword evidence="10" id="KW-0347">Helicase</keyword>
<dbReference type="Gene3D" id="2.40.50.140">
    <property type="entry name" value="Nucleic acid-binding proteins"/>
    <property type="match status" value="2"/>
</dbReference>
<dbReference type="SUPFAM" id="SSF50249">
    <property type="entry name" value="Nucleic acid-binding proteins"/>
    <property type="match status" value="2"/>
</dbReference>
<dbReference type="Proteomes" id="UP001460270">
    <property type="component" value="Unassembled WGS sequence"/>
</dbReference>
<evidence type="ECO:0000256" key="17">
    <source>
        <dbReference type="SAM" id="MobiDB-lite"/>
    </source>
</evidence>
<dbReference type="Gene3D" id="2.20.28.10">
    <property type="match status" value="1"/>
</dbReference>
<keyword evidence="12" id="KW-0067">ATP-binding</keyword>
<evidence type="ECO:0000256" key="4">
    <source>
        <dbReference type="ARBA" id="ARBA00018925"/>
    </source>
</evidence>
<dbReference type="PRINTS" id="PR01657">
    <property type="entry name" value="MCMFAMILY"/>
</dbReference>
<evidence type="ECO:0000259" key="18">
    <source>
        <dbReference type="PROSITE" id="PS50051"/>
    </source>
</evidence>
<evidence type="ECO:0000256" key="12">
    <source>
        <dbReference type="ARBA" id="ARBA00022840"/>
    </source>
</evidence>
<evidence type="ECO:0000256" key="13">
    <source>
        <dbReference type="ARBA" id="ARBA00023125"/>
    </source>
</evidence>
<evidence type="ECO:0000256" key="5">
    <source>
        <dbReference type="ARBA" id="ARBA00022705"/>
    </source>
</evidence>
<organism evidence="19 20">
    <name type="scientific">Mugilogobius chulae</name>
    <name type="common">yellowstripe goby</name>
    <dbReference type="NCBI Taxonomy" id="88201"/>
    <lineage>
        <taxon>Eukaryota</taxon>
        <taxon>Metazoa</taxon>
        <taxon>Chordata</taxon>
        <taxon>Craniata</taxon>
        <taxon>Vertebrata</taxon>
        <taxon>Euteleostomi</taxon>
        <taxon>Actinopterygii</taxon>
        <taxon>Neopterygii</taxon>
        <taxon>Teleostei</taxon>
        <taxon>Neoteleostei</taxon>
        <taxon>Acanthomorphata</taxon>
        <taxon>Gobiaria</taxon>
        <taxon>Gobiiformes</taxon>
        <taxon>Gobioidei</taxon>
        <taxon>Gobiidae</taxon>
        <taxon>Gobionellinae</taxon>
        <taxon>Mugilogobius</taxon>
    </lineage>
</organism>
<evidence type="ECO:0000256" key="15">
    <source>
        <dbReference type="ARBA" id="ARBA00023306"/>
    </source>
</evidence>
<keyword evidence="11" id="KW-0862">Zinc</keyword>
<feature type="domain" description="MCM C-terminal AAA(+) ATPase" evidence="18">
    <location>
        <begin position="235"/>
        <end position="424"/>
    </location>
</feature>
<dbReference type="GO" id="GO:0017116">
    <property type="term" value="F:single-stranded DNA helicase activity"/>
    <property type="evidence" value="ECO:0007669"/>
    <property type="project" value="TreeGrafter"/>
</dbReference>
<keyword evidence="15" id="KW-0131">Cell cycle</keyword>
<dbReference type="InterPro" id="IPR008045">
    <property type="entry name" value="MCM2"/>
</dbReference>
<dbReference type="EMBL" id="JBBPFD010000008">
    <property type="protein sequence ID" value="KAK7916313.1"/>
    <property type="molecule type" value="Genomic_DNA"/>
</dbReference>
<keyword evidence="13" id="KW-0238">DNA-binding</keyword>
<keyword evidence="5" id="KW-0235">DNA replication</keyword>
<dbReference type="PRINTS" id="PR01658">
    <property type="entry name" value="MCMPROTEIN2"/>
</dbReference>
<accession>A0AAW0PGK5</accession>
<evidence type="ECO:0000256" key="11">
    <source>
        <dbReference type="ARBA" id="ARBA00022833"/>
    </source>
</evidence>
<feature type="compositionally biased region" description="Low complexity" evidence="17">
    <location>
        <begin position="463"/>
        <end position="483"/>
    </location>
</feature>
<dbReference type="GO" id="GO:0003697">
    <property type="term" value="F:single-stranded DNA binding"/>
    <property type="evidence" value="ECO:0007669"/>
    <property type="project" value="TreeGrafter"/>
</dbReference>
<dbReference type="PANTHER" id="PTHR11630">
    <property type="entry name" value="DNA REPLICATION LICENSING FACTOR MCM FAMILY MEMBER"/>
    <property type="match status" value="1"/>
</dbReference>
<evidence type="ECO:0000256" key="3">
    <source>
        <dbReference type="ARBA" id="ARBA00012551"/>
    </source>
</evidence>
<comment type="subcellular location">
    <subcellularLocation>
        <location evidence="1">Nucleus</location>
    </subcellularLocation>
</comment>
<keyword evidence="7" id="KW-0547">Nucleotide-binding</keyword>
<feature type="region of interest" description="Disordered" evidence="17">
    <location>
        <begin position="462"/>
        <end position="483"/>
    </location>
</feature>
<proteinExistence type="inferred from homology"/>
<evidence type="ECO:0000256" key="1">
    <source>
        <dbReference type="ARBA" id="ARBA00004123"/>
    </source>
</evidence>
<comment type="caution">
    <text evidence="19">The sequence shown here is derived from an EMBL/GenBank/DDBJ whole genome shotgun (WGS) entry which is preliminary data.</text>
</comment>
<protein>
    <recommendedName>
        <fullName evidence="4">DNA replication licensing factor MCM2</fullName>
        <ecNumber evidence="3">3.6.4.12</ecNumber>
    </recommendedName>
    <alternativeName>
        <fullName evidence="16">DNA replication licensing factor mcm2</fullName>
    </alternativeName>
</protein>
<dbReference type="GO" id="GO:0008270">
    <property type="term" value="F:zinc ion binding"/>
    <property type="evidence" value="ECO:0007669"/>
    <property type="project" value="UniProtKB-KW"/>
</dbReference>
<dbReference type="GO" id="GO:0005524">
    <property type="term" value="F:ATP binding"/>
    <property type="evidence" value="ECO:0007669"/>
    <property type="project" value="UniProtKB-KW"/>
</dbReference>
<dbReference type="GO" id="GO:0016787">
    <property type="term" value="F:hydrolase activity"/>
    <property type="evidence" value="ECO:0007669"/>
    <property type="project" value="UniProtKB-KW"/>
</dbReference>
<evidence type="ECO:0000313" key="19">
    <source>
        <dbReference type="EMBL" id="KAK7916313.1"/>
    </source>
</evidence>
<evidence type="ECO:0000256" key="16">
    <source>
        <dbReference type="ARBA" id="ARBA00074927"/>
    </source>
</evidence>
<dbReference type="InterPro" id="IPR001208">
    <property type="entry name" value="MCM_dom"/>
</dbReference>
<dbReference type="GO" id="GO:1902975">
    <property type="term" value="P:mitotic DNA replication initiation"/>
    <property type="evidence" value="ECO:0007669"/>
    <property type="project" value="TreeGrafter"/>
</dbReference>
<dbReference type="Pfam" id="PF00493">
    <property type="entry name" value="MCM"/>
    <property type="match status" value="1"/>
</dbReference>
<evidence type="ECO:0000256" key="7">
    <source>
        <dbReference type="ARBA" id="ARBA00022741"/>
    </source>
</evidence>
<dbReference type="InterPro" id="IPR031327">
    <property type="entry name" value="MCM"/>
</dbReference>
<dbReference type="InterPro" id="IPR027417">
    <property type="entry name" value="P-loop_NTPase"/>
</dbReference>
<dbReference type="Pfam" id="PF17207">
    <property type="entry name" value="MCM_OB"/>
    <property type="match status" value="2"/>
</dbReference>
<name>A0AAW0PGK5_9GOBI</name>
<dbReference type="AlphaFoldDB" id="A0AAW0PGK5"/>
<keyword evidence="8" id="KW-0863">Zinc-finger</keyword>
<dbReference type="PROSITE" id="PS50051">
    <property type="entry name" value="MCM_2"/>
    <property type="match status" value="1"/>
</dbReference>
<reference evidence="20" key="1">
    <citation type="submission" date="2024-04" db="EMBL/GenBank/DDBJ databases">
        <title>Salinicola lusitanus LLJ914,a marine bacterium isolated from the Okinawa Trough.</title>
        <authorList>
            <person name="Li J."/>
        </authorList>
    </citation>
    <scope>NUCLEOTIDE SEQUENCE [LARGE SCALE GENOMIC DNA]</scope>
</reference>
<dbReference type="InterPro" id="IPR033762">
    <property type="entry name" value="MCM_OB"/>
</dbReference>
<gene>
    <name evidence="19" type="ORF">WMY93_012074</name>
</gene>
<keyword evidence="9" id="KW-0378">Hydrolase</keyword>
<dbReference type="PROSITE" id="PS00847">
    <property type="entry name" value="MCM_1"/>
    <property type="match status" value="1"/>
</dbReference>
<dbReference type="GO" id="GO:0042555">
    <property type="term" value="C:MCM complex"/>
    <property type="evidence" value="ECO:0007669"/>
    <property type="project" value="InterPro"/>
</dbReference>
<dbReference type="PANTHER" id="PTHR11630:SF44">
    <property type="entry name" value="DNA REPLICATION LICENSING FACTOR MCM2"/>
    <property type="match status" value="1"/>
</dbReference>
<keyword evidence="6" id="KW-0479">Metal-binding</keyword>
<keyword evidence="20" id="KW-1185">Reference proteome</keyword>
<evidence type="ECO:0000256" key="14">
    <source>
        <dbReference type="ARBA" id="ARBA00023242"/>
    </source>
</evidence>
<dbReference type="GO" id="GO:0005634">
    <property type="term" value="C:nucleus"/>
    <property type="evidence" value="ECO:0007669"/>
    <property type="project" value="UniProtKB-SubCell"/>
</dbReference>
<comment type="similarity">
    <text evidence="2">Belongs to the MCM family.</text>
</comment>
<evidence type="ECO:0000256" key="10">
    <source>
        <dbReference type="ARBA" id="ARBA00022806"/>
    </source>
</evidence>
<dbReference type="Gene3D" id="3.40.50.300">
    <property type="entry name" value="P-loop containing nucleotide triphosphate hydrolases"/>
    <property type="match status" value="1"/>
</dbReference>
<evidence type="ECO:0000256" key="8">
    <source>
        <dbReference type="ARBA" id="ARBA00022771"/>
    </source>
</evidence>
<dbReference type="GO" id="GO:0000727">
    <property type="term" value="P:double-strand break repair via break-induced replication"/>
    <property type="evidence" value="ECO:0007669"/>
    <property type="project" value="TreeGrafter"/>
</dbReference>
<sequence length="483" mass="52439">MYPKYDRIAHEIHVRICNLPLVEEIRSLRQLHLNQLIRTSGVVSSCTGVLPQLGMVKYNCNKCNFVLGPFFQSQNQEVKPGSCPECQSQGPFEINMEQTRERLLKTSVQISANHVSMSFTSSPICSPPADCVPKLPEDHHPGEPGKVAAGRLPRSKDAILLADLVDSCKPGDEIELTGIYHNNYDGSLNMANGFPVFATVILANHITRRDEGVAVAELTDEDVKAIVALSKDERIGERIFASMGPSIYGHEDIKRALALSLFGGEPKNPGGKHKVRGDINVLLCGDPGTAKSQFLKYVEKIASRAVFTTGQGASAVGLTAYVQRHPVSREWTLEAGALVLADRGVCLIDEFDKMNDADRTSIHEAMEQQSISISKAGIVTSLQARCTVIAASNPIGGRYDPSLTFAENVDLTEPIVSRFDVLCVDEMLARFVVGSHIKHHPGNKETGAALEEVVLPNFPTCPPSRKSCSASTSSTPKRGSILN</sequence>
<evidence type="ECO:0000313" key="20">
    <source>
        <dbReference type="Proteomes" id="UP001460270"/>
    </source>
</evidence>
<evidence type="ECO:0000256" key="2">
    <source>
        <dbReference type="ARBA" id="ARBA00008010"/>
    </source>
</evidence>
<dbReference type="EC" id="3.6.4.12" evidence="3"/>
<dbReference type="InterPro" id="IPR012340">
    <property type="entry name" value="NA-bd_OB-fold"/>
</dbReference>
<dbReference type="SUPFAM" id="SSF52540">
    <property type="entry name" value="P-loop containing nucleoside triphosphate hydrolases"/>
    <property type="match status" value="1"/>
</dbReference>
<evidence type="ECO:0000256" key="9">
    <source>
        <dbReference type="ARBA" id="ARBA00022801"/>
    </source>
</evidence>
<evidence type="ECO:0000256" key="6">
    <source>
        <dbReference type="ARBA" id="ARBA00022723"/>
    </source>
</evidence>
<keyword evidence="14" id="KW-0539">Nucleus</keyword>
<dbReference type="InterPro" id="IPR018525">
    <property type="entry name" value="MCM_CS"/>
</dbReference>
<dbReference type="FunFam" id="2.20.28.10:FF:000002">
    <property type="entry name" value="DNA helicase"/>
    <property type="match status" value="1"/>
</dbReference>